<keyword evidence="7" id="KW-1185">Reference proteome</keyword>
<dbReference type="RefSeq" id="WP_062441300.1">
    <property type="nucleotide sequence ID" value="NZ_BMCJ01000002.1"/>
</dbReference>
<dbReference type="PANTHER" id="PTHR10799">
    <property type="entry name" value="SNF2/RAD54 HELICASE FAMILY"/>
    <property type="match status" value="1"/>
</dbReference>
<dbReference type="CDD" id="cd18012">
    <property type="entry name" value="DEXQc_arch_SWI2_SNF2"/>
    <property type="match status" value="1"/>
</dbReference>
<dbReference type="Gene3D" id="3.40.50.300">
    <property type="entry name" value="P-loop containing nucleotide triphosphate hydrolases"/>
    <property type="match status" value="1"/>
</dbReference>
<keyword evidence="2" id="KW-0479">Metal-binding</keyword>
<dbReference type="Pfam" id="PF00271">
    <property type="entry name" value="Helicase_C"/>
    <property type="match status" value="1"/>
</dbReference>
<evidence type="ECO:0000313" key="7">
    <source>
        <dbReference type="Proteomes" id="UP000619534"/>
    </source>
</evidence>
<dbReference type="EMBL" id="BMCJ01000002">
    <property type="protein sequence ID" value="GGC82739.1"/>
    <property type="molecule type" value="Genomic_DNA"/>
</dbReference>
<evidence type="ECO:0000313" key="6">
    <source>
        <dbReference type="EMBL" id="GGC82739.1"/>
    </source>
</evidence>
<evidence type="ECO:0000256" key="2">
    <source>
        <dbReference type="PROSITE-ProRule" id="PRU00325"/>
    </source>
</evidence>
<dbReference type="GO" id="GO:0004386">
    <property type="term" value="F:helicase activity"/>
    <property type="evidence" value="ECO:0007669"/>
    <property type="project" value="UniProtKB-KW"/>
</dbReference>
<dbReference type="InterPro" id="IPR013663">
    <property type="entry name" value="Helicase_SWF/SNF/SWI_bac"/>
</dbReference>
<gene>
    <name evidence="6" type="ORF">GCM10007216_11600</name>
</gene>
<dbReference type="SUPFAM" id="SSF52540">
    <property type="entry name" value="P-loop containing nucleoside triphosphate hydrolases"/>
    <property type="match status" value="2"/>
</dbReference>
<dbReference type="Pfam" id="PF00176">
    <property type="entry name" value="SNF2-rel_dom"/>
    <property type="match status" value="1"/>
</dbReference>
<keyword evidence="1" id="KW-0378">Hydrolase</keyword>
<comment type="caution">
    <text evidence="6">The sequence shown here is derived from an EMBL/GenBank/DDBJ whole genome shotgun (WGS) entry which is preliminary data.</text>
</comment>
<dbReference type="PROSITE" id="PS51194">
    <property type="entry name" value="HELICASE_CTER"/>
    <property type="match status" value="1"/>
</dbReference>
<feature type="domain" description="Helicase C-terminal" evidence="5">
    <location>
        <begin position="906"/>
        <end position="1056"/>
    </location>
</feature>
<feature type="domain" description="Helicase ATP-binding" evidence="4">
    <location>
        <begin position="631"/>
        <end position="793"/>
    </location>
</feature>
<dbReference type="Gene3D" id="3.40.50.10810">
    <property type="entry name" value="Tandem AAA-ATPase domain"/>
    <property type="match status" value="1"/>
</dbReference>
<dbReference type="InterPro" id="IPR001650">
    <property type="entry name" value="Helicase_C-like"/>
</dbReference>
<organism evidence="6 7">
    <name type="scientific">Thalassobacillus devorans</name>
    <dbReference type="NCBI Taxonomy" id="279813"/>
    <lineage>
        <taxon>Bacteria</taxon>
        <taxon>Bacillati</taxon>
        <taxon>Bacillota</taxon>
        <taxon>Bacilli</taxon>
        <taxon>Bacillales</taxon>
        <taxon>Bacillaceae</taxon>
        <taxon>Thalassobacillus</taxon>
    </lineage>
</organism>
<dbReference type="PROSITE" id="PS50966">
    <property type="entry name" value="ZF_SWIM"/>
    <property type="match status" value="1"/>
</dbReference>
<keyword evidence="2" id="KW-0862">Zinc</keyword>
<feature type="domain" description="SWIM-type" evidence="3">
    <location>
        <begin position="54"/>
        <end position="92"/>
    </location>
</feature>
<dbReference type="InterPro" id="IPR014001">
    <property type="entry name" value="Helicase_ATP-bd"/>
</dbReference>
<evidence type="ECO:0000256" key="1">
    <source>
        <dbReference type="ARBA" id="ARBA00022801"/>
    </source>
</evidence>
<reference evidence="7" key="1">
    <citation type="journal article" date="2019" name="Int. J. Syst. Evol. Microbiol.">
        <title>The Global Catalogue of Microorganisms (GCM) 10K type strain sequencing project: providing services to taxonomists for standard genome sequencing and annotation.</title>
        <authorList>
            <consortium name="The Broad Institute Genomics Platform"/>
            <consortium name="The Broad Institute Genome Sequencing Center for Infectious Disease"/>
            <person name="Wu L."/>
            <person name="Ma J."/>
        </authorList>
    </citation>
    <scope>NUCLEOTIDE SEQUENCE [LARGE SCALE GENOMIC DNA]</scope>
    <source>
        <strain evidence="7">CCM 7282</strain>
    </source>
</reference>
<dbReference type="SMART" id="SM00487">
    <property type="entry name" value="DEXDc"/>
    <property type="match status" value="1"/>
</dbReference>
<dbReference type="CDD" id="cd18793">
    <property type="entry name" value="SF2_C_SNF"/>
    <property type="match status" value="1"/>
</dbReference>
<dbReference type="PROSITE" id="PS51192">
    <property type="entry name" value="HELICASE_ATP_BIND_1"/>
    <property type="match status" value="1"/>
</dbReference>
<proteinExistence type="predicted"/>
<dbReference type="InterPro" id="IPR027417">
    <property type="entry name" value="P-loop_NTPase"/>
</dbReference>
<keyword evidence="6" id="KW-0067">ATP-binding</keyword>
<sequence>MQSYLLEPKDIKKLTGNTFYTRGLRYYNGGKVHGLTHNAAINSWRAVVTGTEDYEVRVFFFDDDDLEAKCECPAYSSFYSCKHIAAVLLAIRDHALKESGLKDIKTETYESQFLPIDRDHFSKRLTEVFVHQSQEQQAFNERVPLHVHYQLHLQTAMGKNILGLEMKLGNNYLYVIKDLGELLEHILEKKPYAITNKFSYRPEEHRLEENDLEIFQTLQKIVHQEQFYKDSYWNHSAEKRRLTIPPAFAESLLDRLAERDSSLHEIKANHDQWTLHDELPPFTIEVTKDNENFQLHLSDLKQYVYLSTYSLLYRDAEFYKITDQQKSIYENIMSVLPYRSNGNHTISRKYMEPVLSEVMPALEKIATVYYAGPVKETVVREPLKAEVYLDIHEGALTADLYFNYGDYQLRPFLAAEPEGDRIIQRNTTEENAIMHVIEMSEFKFDGEHIHLTDEDEIFYFLMEQLPRLKQLADVYLSGAVKNMLKFSETELVPAIEMSQEGNWLDIAFSMDGITTDDISEVMKAVIEKKRYYKLSEGALLALDTPAFDRFRRLADEFELETEDIDANHVQVAQARSMQVDEVLHTTKEERNADFDALLSRLRDPSTYEVAVPVNLNADLRDYQLTGFRWMKTLATYRMGGILADDMGLGKTLQSITFLLSEKQEGHMKEPALIVAPASLVFNWKKEIERFAPAFTAQAISGDPETRQSLLDASEKNDIIITSYPLLRQDISAYSDKKFHTMILDEAQAIKNEQTKTAQATRSIKATHRFALSGTPIENSLNELWSIFRTIMPGFYTNKKKFLAMKPEKIAQITRPFILRRLKKDVLEELPDKIETTQYSELTKEQKQIYLAYLEKIQSEVKETIATKGFQRGKLEILAGLTRLRQICCHPGLFLENYQGESGKLTQLKELVTELKEGGHRLLIFSQFSSMLKLMYNELEQMGVEAFYLDGSTKSEDRLEQVDRFNDGEKDVFFISLKAGGTGLNLTGADTVILYDLWWNPAIEEQAAGRAHRIGQKKVVQVIRMLAEGTIEERIHQLQQKKRDLVDQIIQPGETMLTSLKEDEIRQLLDM</sequence>
<keyword evidence="2" id="KW-0863">Zinc-finger</keyword>
<evidence type="ECO:0000259" key="5">
    <source>
        <dbReference type="PROSITE" id="PS51194"/>
    </source>
</evidence>
<keyword evidence="6" id="KW-0347">Helicase</keyword>
<dbReference type="Pfam" id="PF08455">
    <property type="entry name" value="SNF2_assoc"/>
    <property type="match status" value="1"/>
</dbReference>
<protein>
    <submittedName>
        <fullName evidence="6">Helicase SNF2</fullName>
    </submittedName>
</protein>
<dbReference type="InterPro" id="IPR038718">
    <property type="entry name" value="SNF2-like_sf"/>
</dbReference>
<dbReference type="SMART" id="SM00490">
    <property type="entry name" value="HELICc"/>
    <property type="match status" value="1"/>
</dbReference>
<dbReference type="InterPro" id="IPR049730">
    <property type="entry name" value="SNF2/RAD54-like_C"/>
</dbReference>
<name>A0ABQ1NR01_9BACI</name>
<keyword evidence="6" id="KW-0547">Nucleotide-binding</keyword>
<dbReference type="InterPro" id="IPR000330">
    <property type="entry name" value="SNF2_N"/>
</dbReference>
<accession>A0ABQ1NR01</accession>
<dbReference type="Pfam" id="PF04434">
    <property type="entry name" value="SWIM"/>
    <property type="match status" value="1"/>
</dbReference>
<evidence type="ECO:0000259" key="4">
    <source>
        <dbReference type="PROSITE" id="PS51192"/>
    </source>
</evidence>
<evidence type="ECO:0000259" key="3">
    <source>
        <dbReference type="PROSITE" id="PS50966"/>
    </source>
</evidence>
<dbReference type="InterPro" id="IPR007527">
    <property type="entry name" value="Znf_SWIM"/>
</dbReference>
<dbReference type="Proteomes" id="UP000619534">
    <property type="component" value="Unassembled WGS sequence"/>
</dbReference>